<gene>
    <name evidence="1" type="ORF">H7B67_21205</name>
</gene>
<keyword evidence="2" id="KW-1185">Reference proteome</keyword>
<dbReference type="RefSeq" id="WP_185121863.1">
    <property type="nucleotide sequence ID" value="NZ_JACJVQ010000019.1"/>
</dbReference>
<accession>A0A841T3L6</accession>
<organism evidence="1 2">
    <name type="scientific">Cohnella thailandensis</name>
    <dbReference type="NCBI Taxonomy" id="557557"/>
    <lineage>
        <taxon>Bacteria</taxon>
        <taxon>Bacillati</taxon>
        <taxon>Bacillota</taxon>
        <taxon>Bacilli</taxon>
        <taxon>Bacillales</taxon>
        <taxon>Paenibacillaceae</taxon>
        <taxon>Cohnella</taxon>
    </lineage>
</organism>
<dbReference type="PANTHER" id="PTHR40267">
    <property type="entry name" value="BLR3294 PROTEIN"/>
    <property type="match status" value="1"/>
</dbReference>
<dbReference type="InterPro" id="IPR026286">
    <property type="entry name" value="MaiA/AMDase"/>
</dbReference>
<name>A0A841T3L6_9BACL</name>
<dbReference type="AlphaFoldDB" id="A0A841T3L6"/>
<dbReference type="Pfam" id="PF17645">
    <property type="entry name" value="Amdase"/>
    <property type="match status" value="1"/>
</dbReference>
<proteinExistence type="predicted"/>
<sequence>MARIGMLTPSSNTVLEPITCRLLEDLPGVTAHFSRIRVTQISLDASSDSQFAESPMLSAAHLLADAKVDALVWNGTSGSWLGLEHDHALCGSIERETGIPATTSALAMKASYELLGVRRLALVTPYTDDVNEKIAQGYRRFGVECAIALGSGLAVNEQFASVAEREIGAMIDEAARAKPDAVAIVCTNMNAAGLAASKEREYGIPMLDSVSVTAWESLRMLKVDAKPLAKRWGRIFEF</sequence>
<protein>
    <submittedName>
        <fullName evidence="1">Aspartate/glutamate racemase family protein</fullName>
    </submittedName>
</protein>
<dbReference type="Proteomes" id="UP000535838">
    <property type="component" value="Unassembled WGS sequence"/>
</dbReference>
<dbReference type="Gene3D" id="3.40.50.12500">
    <property type="match status" value="1"/>
</dbReference>
<dbReference type="EMBL" id="JACJVQ010000019">
    <property type="protein sequence ID" value="MBB6636650.1"/>
    <property type="molecule type" value="Genomic_DNA"/>
</dbReference>
<evidence type="ECO:0000313" key="2">
    <source>
        <dbReference type="Proteomes" id="UP000535838"/>
    </source>
</evidence>
<dbReference type="PANTHER" id="PTHR40267:SF1">
    <property type="entry name" value="BLR3294 PROTEIN"/>
    <property type="match status" value="1"/>
</dbReference>
<dbReference type="InterPro" id="IPR053714">
    <property type="entry name" value="Iso_Racemase_Enz_sf"/>
</dbReference>
<evidence type="ECO:0000313" key="1">
    <source>
        <dbReference type="EMBL" id="MBB6636650.1"/>
    </source>
</evidence>
<comment type="caution">
    <text evidence="1">The sequence shown here is derived from an EMBL/GenBank/DDBJ whole genome shotgun (WGS) entry which is preliminary data.</text>
</comment>
<dbReference type="PIRSF" id="PIRSF015736">
    <property type="entry name" value="MI"/>
    <property type="match status" value="1"/>
</dbReference>
<reference evidence="1 2" key="1">
    <citation type="submission" date="2020-08" db="EMBL/GenBank/DDBJ databases">
        <title>Cohnella phylogeny.</title>
        <authorList>
            <person name="Dunlap C."/>
        </authorList>
    </citation>
    <scope>NUCLEOTIDE SEQUENCE [LARGE SCALE GENOMIC DNA]</scope>
    <source>
        <strain evidence="1 2">DSM 25241</strain>
    </source>
</reference>